<evidence type="ECO:0000256" key="9">
    <source>
        <dbReference type="ARBA" id="ARBA00023242"/>
    </source>
</evidence>
<dbReference type="InterPro" id="IPR011256">
    <property type="entry name" value="Reg_factor_effector_dom_sf"/>
</dbReference>
<feature type="non-terminal residue" evidence="13">
    <location>
        <position position="1"/>
    </location>
</feature>
<comment type="similarity">
    <text evidence="3">Belongs to the AAA ATPase family.</text>
</comment>
<evidence type="ECO:0000313" key="14">
    <source>
        <dbReference type="Proteomes" id="UP001055439"/>
    </source>
</evidence>
<dbReference type="PANTHER" id="PTHR23073">
    <property type="entry name" value="26S PROTEASOME REGULATORY SUBUNIT"/>
    <property type="match status" value="1"/>
</dbReference>
<dbReference type="Gene3D" id="3.40.50.300">
    <property type="entry name" value="P-loop containing nucleotide triphosphate hydrolases"/>
    <property type="match status" value="1"/>
</dbReference>
<dbReference type="GO" id="GO:0005634">
    <property type="term" value="C:nucleus"/>
    <property type="evidence" value="ECO:0007669"/>
    <property type="project" value="UniProtKB-SubCell"/>
</dbReference>
<keyword evidence="6" id="KW-0547">Nucleotide-binding</keyword>
<dbReference type="SUPFAM" id="SSF55136">
    <property type="entry name" value="Probable bacterial effector-binding domain"/>
    <property type="match status" value="1"/>
</dbReference>
<evidence type="ECO:0000256" key="10">
    <source>
        <dbReference type="ARBA" id="ARBA00061931"/>
    </source>
</evidence>
<keyword evidence="11" id="KW-0175">Coiled coil</keyword>
<evidence type="ECO:0000313" key="13">
    <source>
        <dbReference type="EMBL" id="URE43191.1"/>
    </source>
</evidence>
<dbReference type="InterPro" id="IPR032501">
    <property type="entry name" value="Prot_ATP_ID_OB_2nd"/>
</dbReference>
<dbReference type="InterPro" id="IPR003959">
    <property type="entry name" value="ATPase_AAA_core"/>
</dbReference>
<dbReference type="Gene3D" id="3.20.80.10">
    <property type="entry name" value="Regulatory factor, effector binding domain"/>
    <property type="match status" value="1"/>
</dbReference>
<keyword evidence="8" id="KW-0647">Proteasome</keyword>
<accession>A0A9E7L7A2</accession>
<dbReference type="FunFam" id="2.40.50.140:FF:000044">
    <property type="entry name" value="26S protease regulatory subunit 8"/>
    <property type="match status" value="1"/>
</dbReference>
<dbReference type="FunFam" id="1.10.8.60:FF:000006">
    <property type="entry name" value="26S protease regulatory subunit 8"/>
    <property type="match status" value="1"/>
</dbReference>
<dbReference type="CDD" id="cd19502">
    <property type="entry name" value="RecA-like_PAN_like"/>
    <property type="match status" value="1"/>
</dbReference>
<dbReference type="Pfam" id="PF16450">
    <property type="entry name" value="Prot_ATP_ID_OB_C"/>
    <property type="match status" value="1"/>
</dbReference>
<dbReference type="EMBL" id="CP097511">
    <property type="protein sequence ID" value="URE43191.1"/>
    <property type="molecule type" value="Genomic_DNA"/>
</dbReference>
<reference evidence="13" key="1">
    <citation type="submission" date="2022-05" db="EMBL/GenBank/DDBJ databases">
        <title>The Musa troglodytarum L. genome provides insights into the mechanism of non-climacteric behaviour and enrichment of carotenoids.</title>
        <authorList>
            <person name="Wang J."/>
        </authorList>
    </citation>
    <scope>NUCLEOTIDE SEQUENCE</scope>
    <source>
        <tissue evidence="13">Leaf</tissue>
    </source>
</reference>
<dbReference type="InterPro" id="IPR027417">
    <property type="entry name" value="P-loop_NTPase"/>
</dbReference>
<dbReference type="Pfam" id="PF10184">
    <property type="entry name" value="DUF2358"/>
    <property type="match status" value="1"/>
</dbReference>
<dbReference type="InterPro" id="IPR032710">
    <property type="entry name" value="NTF2-like_dom_sf"/>
</dbReference>
<dbReference type="Gene3D" id="2.40.50.140">
    <property type="entry name" value="Nucleic acid-binding proteins"/>
    <property type="match status" value="1"/>
</dbReference>
<dbReference type="InterPro" id="IPR006917">
    <property type="entry name" value="SOUL_heme-bd"/>
</dbReference>
<dbReference type="FunFam" id="3.40.50.300:FF:000030">
    <property type="entry name" value="26S protease regulatory subunit 8"/>
    <property type="match status" value="1"/>
</dbReference>
<dbReference type="SMART" id="SM00382">
    <property type="entry name" value="AAA"/>
    <property type="match status" value="1"/>
</dbReference>
<evidence type="ECO:0000256" key="8">
    <source>
        <dbReference type="ARBA" id="ARBA00022942"/>
    </source>
</evidence>
<evidence type="ECO:0000256" key="4">
    <source>
        <dbReference type="ARBA" id="ARBA00009817"/>
    </source>
</evidence>
<evidence type="ECO:0000256" key="11">
    <source>
        <dbReference type="SAM" id="Coils"/>
    </source>
</evidence>
<evidence type="ECO:0000256" key="1">
    <source>
        <dbReference type="ARBA" id="ARBA00004123"/>
    </source>
</evidence>
<feature type="coiled-coil region" evidence="11">
    <location>
        <begin position="397"/>
        <end position="431"/>
    </location>
</feature>
<evidence type="ECO:0000256" key="5">
    <source>
        <dbReference type="ARBA" id="ARBA00022490"/>
    </source>
</evidence>
<dbReference type="GO" id="GO:0016887">
    <property type="term" value="F:ATP hydrolysis activity"/>
    <property type="evidence" value="ECO:0007669"/>
    <property type="project" value="InterPro"/>
</dbReference>
<evidence type="ECO:0000256" key="6">
    <source>
        <dbReference type="ARBA" id="ARBA00022741"/>
    </source>
</evidence>
<sequence length="776" mass="87296">RRPPAALKPAGTFLLLRRPPAGPVTRSAGPRRGCAAKSESVEKVGADLKDLVEFLYADLPHLFDEQGIDRTMYDDRVRFRDPITRHDTIDGYLFNIRLLKLLFRPDFYLHHVRQTGPNEITTRWTMVMRFTLLPWQPELLFTGTSVMGVNPLTKKFCSHVDLWDSIQNNDYFSLEGLIDVLKQLRIYKTPDLETPKYLILKRTANYEIRKYEPFVVVETEGDKLSGSSGFNNVAGYIFGKNSSSEKIPMTTPVFTQAVDDKLSKVSIQIVLPMDKDLGTLPSPSAEAVNLRKVEGGIAAVTKFSGKPSEEIVLNKERALRSAILKDGLSPQQGCLLARYNDPGSTNSFVMVWRGRTMATAAVEKKHPAEAEGEMCAPAARVRGGGGEGLRQYYLQHIHDHQLQIRQKSNNLQRLEAQRNDLNSRVRMLREELQLLQEPGSYVGEVVKVMGKSKVLVKVHPEGKYVVDLDKSIDITKLTPSTRVALRNDSYVLHLILPSKVDPLVNLMKVEKVPDSTYDMIGGLDQQIKEIKEVIELPIKHPELFESLGIAQPKGVLLYGPPGTGKTLLARAVAHHTDCTFIRVSGSELVQKYIGEGSRMVRELFVMAREHAPSIIFMDEIDSIGSARMESGTGNGDSEVQRTMLELLNQLDGFEASNKIKVLMATNRIDILDQALLRPGRIDRKIEFPNPNEESRFDILKIHSRKMNLMRGIDLKKIAEKMNGASGAELKAVCTEAGMFALRERRVHVTQEDFEMAVAKVMKKETEKNMSLRKLWK</sequence>
<evidence type="ECO:0000259" key="12">
    <source>
        <dbReference type="SMART" id="SM00382"/>
    </source>
</evidence>
<feature type="domain" description="AAA+ ATPase" evidence="12">
    <location>
        <begin position="551"/>
        <end position="691"/>
    </location>
</feature>
<dbReference type="Pfam" id="PF00004">
    <property type="entry name" value="AAA"/>
    <property type="match status" value="1"/>
</dbReference>
<dbReference type="InterPro" id="IPR018790">
    <property type="entry name" value="DUF2358"/>
</dbReference>
<organism evidence="13 14">
    <name type="scientific">Musa troglodytarum</name>
    <name type="common">fe'i banana</name>
    <dbReference type="NCBI Taxonomy" id="320322"/>
    <lineage>
        <taxon>Eukaryota</taxon>
        <taxon>Viridiplantae</taxon>
        <taxon>Streptophyta</taxon>
        <taxon>Embryophyta</taxon>
        <taxon>Tracheophyta</taxon>
        <taxon>Spermatophyta</taxon>
        <taxon>Magnoliopsida</taxon>
        <taxon>Liliopsida</taxon>
        <taxon>Zingiberales</taxon>
        <taxon>Musaceae</taxon>
        <taxon>Musa</taxon>
    </lineage>
</organism>
<dbReference type="SUPFAM" id="SSF54427">
    <property type="entry name" value="NTF2-like"/>
    <property type="match status" value="1"/>
</dbReference>
<comment type="similarity">
    <text evidence="4">Belongs to the HEBP family.</text>
</comment>
<dbReference type="GO" id="GO:0005737">
    <property type="term" value="C:cytoplasm"/>
    <property type="evidence" value="ECO:0007669"/>
    <property type="project" value="UniProtKB-SubCell"/>
</dbReference>
<dbReference type="InterPro" id="IPR003960">
    <property type="entry name" value="ATPase_AAA_CS"/>
</dbReference>
<name>A0A9E7L7A2_9LILI</name>
<keyword evidence="9" id="KW-0539">Nucleus</keyword>
<comment type="subunit">
    <text evidence="10">Component of the 19S regulatory particle (RP/PA700) base subcomplex of the 26S proteasome. The 26S proteasome is composed of a core protease (CP), known as the 20S proteasome, capped at one or both ends by the 19S regulatory particle (RP/PA700). The RP/PA700 complex is composed of at least 17 different subunits in two subcomplexes, the base and the lid, which form the portions proximal and distal to the 20S proteolytic core, respectively.</text>
</comment>
<evidence type="ECO:0000256" key="7">
    <source>
        <dbReference type="ARBA" id="ARBA00022840"/>
    </source>
</evidence>
<dbReference type="GO" id="GO:0005524">
    <property type="term" value="F:ATP binding"/>
    <property type="evidence" value="ECO:0007669"/>
    <property type="project" value="UniProtKB-KW"/>
</dbReference>
<dbReference type="AlphaFoldDB" id="A0A9E7L7A2"/>
<dbReference type="PROSITE" id="PS00674">
    <property type="entry name" value="AAA"/>
    <property type="match status" value="1"/>
</dbReference>
<evidence type="ECO:0000256" key="3">
    <source>
        <dbReference type="ARBA" id="ARBA00006914"/>
    </source>
</evidence>
<dbReference type="Proteomes" id="UP001055439">
    <property type="component" value="Chromosome 9"/>
</dbReference>
<evidence type="ECO:0000256" key="2">
    <source>
        <dbReference type="ARBA" id="ARBA00004496"/>
    </source>
</evidence>
<dbReference type="SUPFAM" id="SSF52540">
    <property type="entry name" value="P-loop containing nucleoside triphosphate hydrolases"/>
    <property type="match status" value="1"/>
</dbReference>
<dbReference type="FunFam" id="3.20.80.10:FF:000008">
    <property type="entry name" value="SOUL heme-binding protein"/>
    <property type="match status" value="1"/>
</dbReference>
<dbReference type="GO" id="GO:0000502">
    <property type="term" value="C:proteasome complex"/>
    <property type="evidence" value="ECO:0007669"/>
    <property type="project" value="UniProtKB-KW"/>
</dbReference>
<keyword evidence="14" id="KW-1185">Reference proteome</keyword>
<dbReference type="Pfam" id="PF17862">
    <property type="entry name" value="AAA_lid_3"/>
    <property type="match status" value="1"/>
</dbReference>
<dbReference type="InterPro" id="IPR041569">
    <property type="entry name" value="AAA_lid_3"/>
</dbReference>
<dbReference type="OrthoDB" id="44820at2759"/>
<keyword evidence="5" id="KW-0963">Cytoplasm</keyword>
<keyword evidence="7" id="KW-0067">ATP-binding</keyword>
<dbReference type="Gene3D" id="1.10.8.60">
    <property type="match status" value="1"/>
</dbReference>
<comment type="subcellular location">
    <subcellularLocation>
        <location evidence="2">Cytoplasm</location>
    </subcellularLocation>
    <subcellularLocation>
        <location evidence="1">Nucleus</location>
    </subcellularLocation>
</comment>
<dbReference type="InterPro" id="IPR012340">
    <property type="entry name" value="NA-bd_OB-fold"/>
</dbReference>
<gene>
    <name evidence="13" type="ORF">MUK42_25663</name>
</gene>
<dbReference type="InterPro" id="IPR050221">
    <property type="entry name" value="26S_Proteasome_ATPase"/>
</dbReference>
<dbReference type="InterPro" id="IPR003593">
    <property type="entry name" value="AAA+_ATPase"/>
</dbReference>
<dbReference type="Pfam" id="PF04832">
    <property type="entry name" value="SOUL"/>
    <property type="match status" value="1"/>
</dbReference>
<protein>
    <submittedName>
        <fullName evidence="13">SOUL heme-binding protein</fullName>
    </submittedName>
</protein>
<proteinExistence type="inferred from homology"/>